<accession>A0A6L3AX98</accession>
<keyword evidence="4 5" id="KW-0472">Membrane</keyword>
<dbReference type="AlphaFoldDB" id="A0A6L3AX98"/>
<evidence type="ECO:0000256" key="1">
    <source>
        <dbReference type="ARBA" id="ARBA00004651"/>
    </source>
</evidence>
<dbReference type="Proteomes" id="UP000476837">
    <property type="component" value="Unassembled WGS sequence"/>
</dbReference>
<comment type="caution">
    <text evidence="6">The sequence shown here is derived from an EMBL/GenBank/DDBJ whole genome shotgun (WGS) entry which is preliminary data.</text>
</comment>
<evidence type="ECO:0008006" key="8">
    <source>
        <dbReference type="Google" id="ProtNLM"/>
    </source>
</evidence>
<evidence type="ECO:0000313" key="7">
    <source>
        <dbReference type="Proteomes" id="UP000476837"/>
    </source>
</evidence>
<comment type="subcellular location">
    <subcellularLocation>
        <location evidence="1">Cell membrane</location>
        <topology evidence="1">Multi-pass membrane protein</topology>
    </subcellularLocation>
</comment>
<dbReference type="InterPro" id="IPR036640">
    <property type="entry name" value="ABC1_TM_sf"/>
</dbReference>
<proteinExistence type="predicted"/>
<gene>
    <name evidence="6" type="ORF">DS837_19750</name>
</gene>
<evidence type="ECO:0000256" key="5">
    <source>
        <dbReference type="SAM" id="Phobius"/>
    </source>
</evidence>
<feature type="transmembrane region" description="Helical" evidence="5">
    <location>
        <begin position="20"/>
        <end position="46"/>
    </location>
</feature>
<evidence type="ECO:0000256" key="2">
    <source>
        <dbReference type="ARBA" id="ARBA00022692"/>
    </source>
</evidence>
<dbReference type="EMBL" id="QOKV01000013">
    <property type="protein sequence ID" value="KAA0683236.1"/>
    <property type="molecule type" value="Genomic_DNA"/>
</dbReference>
<dbReference type="Gene3D" id="1.20.1560.10">
    <property type="entry name" value="ABC transporter type 1, transmembrane domain"/>
    <property type="match status" value="1"/>
</dbReference>
<keyword evidence="3 5" id="KW-1133">Transmembrane helix</keyword>
<evidence type="ECO:0000313" key="6">
    <source>
        <dbReference type="EMBL" id="KAA0683236.1"/>
    </source>
</evidence>
<keyword evidence="2 5" id="KW-0812">Transmembrane</keyword>
<dbReference type="GO" id="GO:0005886">
    <property type="term" value="C:plasma membrane"/>
    <property type="evidence" value="ECO:0007669"/>
    <property type="project" value="UniProtKB-SubCell"/>
</dbReference>
<dbReference type="GO" id="GO:0005524">
    <property type="term" value="F:ATP binding"/>
    <property type="evidence" value="ECO:0007669"/>
    <property type="project" value="InterPro"/>
</dbReference>
<dbReference type="SUPFAM" id="SSF90123">
    <property type="entry name" value="ABC transporter transmembrane region"/>
    <property type="match status" value="1"/>
</dbReference>
<protein>
    <recommendedName>
        <fullName evidence="8">ABC transmembrane type-1 domain-containing protein</fullName>
    </recommendedName>
</protein>
<reference evidence="6 7" key="1">
    <citation type="submission" date="2018-07" db="EMBL/GenBank/DDBJ databases">
        <title>Genome sequence of Roseomonas fauriae ATCC 49958.</title>
        <authorList>
            <person name="Sant'Anna F.H."/>
            <person name="Baldani J.I."/>
            <person name="Zilli J.E."/>
            <person name="Reis V.M."/>
            <person name="Hartmann A."/>
            <person name="Cruz L."/>
            <person name="de Souza E.M."/>
            <person name="de Oliveira Pedrosa F."/>
            <person name="Passaglia L.M.P."/>
        </authorList>
    </citation>
    <scope>NUCLEOTIDE SEQUENCE [LARGE SCALE GENOMIC DNA]</scope>
    <source>
        <strain evidence="6 7">ATCC 49958</strain>
    </source>
</reference>
<organism evidence="6 7">
    <name type="scientific">Azospirillum brasilense</name>
    <dbReference type="NCBI Taxonomy" id="192"/>
    <lineage>
        <taxon>Bacteria</taxon>
        <taxon>Pseudomonadati</taxon>
        <taxon>Pseudomonadota</taxon>
        <taxon>Alphaproteobacteria</taxon>
        <taxon>Rhodospirillales</taxon>
        <taxon>Azospirillaceae</taxon>
        <taxon>Azospirillum</taxon>
    </lineage>
</organism>
<evidence type="ECO:0000256" key="4">
    <source>
        <dbReference type="ARBA" id="ARBA00023136"/>
    </source>
</evidence>
<sequence length="109" mass="11745">MVFLLSVWPHEIQRRIVNDAISSGSLSAIMGLSIVSLGIAILEGLLKFILNLYRGWVSETAVRHLRMTILRLCGHASQSSASHEQDGVAIAPVLSEADPRSGKSPSVPI</sequence>
<name>A0A6L3AX98_AZOBR</name>
<evidence type="ECO:0000256" key="3">
    <source>
        <dbReference type="ARBA" id="ARBA00022989"/>
    </source>
</evidence>